<dbReference type="OMA" id="ENNCASA"/>
<dbReference type="GO" id="GO:0031124">
    <property type="term" value="P:mRNA 3'-end processing"/>
    <property type="evidence" value="ECO:0000318"/>
    <property type="project" value="GO_Central"/>
</dbReference>
<feature type="region of interest" description="Disordered" evidence="1">
    <location>
        <begin position="510"/>
        <end position="681"/>
    </location>
</feature>
<feature type="region of interest" description="Disordered" evidence="1">
    <location>
        <begin position="398"/>
        <end position="417"/>
    </location>
</feature>
<dbReference type="FunCoup" id="A8XF99">
    <property type="interactions" value="137"/>
</dbReference>
<dbReference type="PANTHER" id="PTHR12460">
    <property type="entry name" value="CYCLIN-DEPENDENT KINASE INHIBITOR-RELATED PROTEIN"/>
    <property type="match status" value="1"/>
</dbReference>
<evidence type="ECO:0000259" key="2">
    <source>
        <dbReference type="PROSITE" id="PS51391"/>
    </source>
</evidence>
<protein>
    <submittedName>
        <fullName evidence="3">Protein CBR-CIDS-2</fullName>
    </submittedName>
</protein>
<gene>
    <name evidence="5" type="primary">cids-2</name>
    <name evidence="3" type="synonym">Cbr-cids-2</name>
    <name evidence="5" type="ORF">CBG12372</name>
    <name evidence="3" type="ORF">CBG_12372</name>
</gene>
<feature type="compositionally biased region" description="Basic and acidic residues" evidence="1">
    <location>
        <begin position="607"/>
        <end position="639"/>
    </location>
</feature>
<proteinExistence type="predicted"/>
<reference evidence="3 4" key="1">
    <citation type="journal article" date="2003" name="PLoS Biol.">
        <title>The genome sequence of Caenorhabditis briggsae: a platform for comparative genomics.</title>
        <authorList>
            <person name="Stein L.D."/>
            <person name="Bao Z."/>
            <person name="Blasiar D."/>
            <person name="Blumenthal T."/>
            <person name="Brent M.R."/>
            <person name="Chen N."/>
            <person name="Chinwalla A."/>
            <person name="Clarke L."/>
            <person name="Clee C."/>
            <person name="Coghlan A."/>
            <person name="Coulson A."/>
            <person name="D'Eustachio P."/>
            <person name="Fitch D.H."/>
            <person name="Fulton L.A."/>
            <person name="Fulton R.E."/>
            <person name="Griffiths-Jones S."/>
            <person name="Harris T.W."/>
            <person name="Hillier L.W."/>
            <person name="Kamath R."/>
            <person name="Kuwabara P.E."/>
            <person name="Mardis E.R."/>
            <person name="Marra M.A."/>
            <person name="Miner T.L."/>
            <person name="Minx P."/>
            <person name="Mullikin J.C."/>
            <person name="Plumb R.W."/>
            <person name="Rogers J."/>
            <person name="Schein J.E."/>
            <person name="Sohrmann M."/>
            <person name="Spieth J."/>
            <person name="Stajich J.E."/>
            <person name="Wei C."/>
            <person name="Willey D."/>
            <person name="Wilson R.K."/>
            <person name="Durbin R."/>
            <person name="Waterston R.H."/>
        </authorList>
    </citation>
    <scope>NUCLEOTIDE SEQUENCE [LARGE SCALE GENOMIC DNA]</scope>
    <source>
        <strain evidence="3 4">AF16</strain>
    </source>
</reference>
<dbReference type="PANTHER" id="PTHR12460:SF39">
    <property type="entry name" value="CID DOMAIN-CONTAINING PROTEIN"/>
    <property type="match status" value="1"/>
</dbReference>
<dbReference type="GO" id="GO:0000993">
    <property type="term" value="F:RNA polymerase II complex binding"/>
    <property type="evidence" value="ECO:0000318"/>
    <property type="project" value="GO_Central"/>
</dbReference>
<feature type="compositionally biased region" description="Low complexity" evidence="1">
    <location>
        <begin position="582"/>
        <end position="597"/>
    </location>
</feature>
<dbReference type="eggNOG" id="KOG2669">
    <property type="taxonomic scope" value="Eukaryota"/>
</dbReference>
<evidence type="ECO:0000313" key="3">
    <source>
        <dbReference type="EMBL" id="CAP31360.2"/>
    </source>
</evidence>
<dbReference type="WormBase" id="CBG12372a">
    <property type="protein sequence ID" value="CBP17503"/>
    <property type="gene ID" value="WBGene00033330"/>
    <property type="gene designation" value="Cbr-cids-2"/>
</dbReference>
<feature type="compositionally biased region" description="Basic and acidic residues" evidence="1">
    <location>
        <begin position="660"/>
        <end position="670"/>
    </location>
</feature>
<dbReference type="InterPro" id="IPR008942">
    <property type="entry name" value="ENTH_VHS"/>
</dbReference>
<evidence type="ECO:0000313" key="5">
    <source>
        <dbReference type="WormBase" id="CBG12372a"/>
    </source>
</evidence>
<dbReference type="AlphaFoldDB" id="A8XF99"/>
<feature type="domain" description="CID" evidence="2">
    <location>
        <begin position="1"/>
        <end position="136"/>
    </location>
</feature>
<dbReference type="STRING" id="6238.A8XF99"/>
<accession>A8XF99</accession>
<organism evidence="3 4">
    <name type="scientific">Caenorhabditis briggsae</name>
    <dbReference type="NCBI Taxonomy" id="6238"/>
    <lineage>
        <taxon>Eukaryota</taxon>
        <taxon>Metazoa</taxon>
        <taxon>Ecdysozoa</taxon>
        <taxon>Nematoda</taxon>
        <taxon>Chromadorea</taxon>
        <taxon>Rhabditida</taxon>
        <taxon>Rhabditina</taxon>
        <taxon>Rhabditomorpha</taxon>
        <taxon>Rhabditoidea</taxon>
        <taxon>Rhabditidae</taxon>
        <taxon>Peloderinae</taxon>
        <taxon>Caenorhabditis</taxon>
    </lineage>
</organism>
<dbReference type="HOGENOM" id="CLU_027596_0_0_1"/>
<evidence type="ECO:0000313" key="4">
    <source>
        <dbReference type="Proteomes" id="UP000008549"/>
    </source>
</evidence>
<name>A8XF99_CAEBR</name>
<sequence length="681" mass="77327">MVVLTADVVYNRLQDIKNPTQEAIETMSLWIMHYKDKASIDLIVDGWLNCFKTAGTDSKRIALFYVMNDVVQKAKIKHADTIIPAFQPAVLTAVATGRKQDKVKDVMKRCIQIFKTRGVFSSQSTTAMENLLAQLASDADEGYEAEDQALEVDSEDLLKRISNFVSARNVISDMMKFVNEGDFDYKEKCKSGIKDREEGAHILQEVHEAIDTMVQVRHSMEDQKKKMMALSETLELAKRVFLHQKREVLVVEEAYINFRDGIKAVHSDLVEMEEKGVYPGVLSPQEEDNHLLYSNRQQGGWGDNRNQVDMEMDDDERPQAPMMKPHLQALVGISSQPSLQSRIMQLGLQKIADGDEDMFHQQTMAAPSEESMNKASTTFQDRNLSAPSAPININQFSVPPPAIPSNVPDPRLRAGTEGPSQYALALQQHGLPPLAQHTEKKAPPHAVAPAYQPPFDQAQRDPRCKNTLLFFFQISIFIVPQHNQPPPTQLVQIPQPSAVGYQAQFEQRDPRISHQTGQQVYPHSFDAQKPPLKSPTVQTGPYQARFESSQISPQVMTQSQMNQYHQQSLAGAYNRPPPPQPHLQQQQQQHQIHQQPQRGYTDYHSGGGDRREDRFNRRDDRGRNKYDDRRNHDYDDRRKSAPYPRGGGDRWKNGGGSYNDRGRNDRDWRGGSRGGGYDNRY</sequence>
<dbReference type="FunFam" id="1.25.40.90:FF:000050">
    <property type="entry name" value="Pol II C-terminal Interaction Domain Suppressor"/>
    <property type="match status" value="1"/>
</dbReference>
<dbReference type="EMBL" id="HE600913">
    <property type="protein sequence ID" value="CAP31360.2"/>
    <property type="molecule type" value="Genomic_DNA"/>
</dbReference>
<dbReference type="Proteomes" id="UP000008549">
    <property type="component" value="Unassembled WGS sequence"/>
</dbReference>
<dbReference type="PROSITE" id="PS51391">
    <property type="entry name" value="CID"/>
    <property type="match status" value="1"/>
</dbReference>
<reference evidence="3 4" key="2">
    <citation type="journal article" date="2011" name="PLoS Genet.">
        <title>Caenorhabditis briggsae recombinant inbred line genotypes reveal inter-strain incompatibility and the evolution of recombination.</title>
        <authorList>
            <person name="Ross J.A."/>
            <person name="Koboldt D.C."/>
            <person name="Staisch J.E."/>
            <person name="Chamberlin H.M."/>
            <person name="Gupta B.P."/>
            <person name="Miller R.D."/>
            <person name="Baird S.E."/>
            <person name="Haag E.S."/>
        </authorList>
    </citation>
    <scope>NUCLEOTIDE SEQUENCE [LARGE SCALE GENOMIC DNA]</scope>
    <source>
        <strain evidence="3 4">AF16</strain>
    </source>
</reference>
<dbReference type="Pfam" id="PF04818">
    <property type="entry name" value="CID"/>
    <property type="match status" value="1"/>
</dbReference>
<dbReference type="InterPro" id="IPR006569">
    <property type="entry name" value="CID_dom"/>
</dbReference>
<feature type="compositionally biased region" description="Gly residues" evidence="1">
    <location>
        <begin position="671"/>
        <end position="681"/>
    </location>
</feature>
<evidence type="ECO:0000256" key="1">
    <source>
        <dbReference type="SAM" id="MobiDB-lite"/>
    </source>
</evidence>
<keyword evidence="4" id="KW-1185">Reference proteome</keyword>
<dbReference type="Gene3D" id="1.25.40.90">
    <property type="match status" value="1"/>
</dbReference>
<dbReference type="InParanoid" id="A8XF99"/>
<dbReference type="SMART" id="SM00582">
    <property type="entry name" value="RPR"/>
    <property type="match status" value="1"/>
</dbReference>
<feature type="compositionally biased region" description="Polar residues" evidence="1">
    <location>
        <begin position="535"/>
        <end position="569"/>
    </location>
</feature>